<dbReference type="GO" id="GO:0005634">
    <property type="term" value="C:nucleus"/>
    <property type="evidence" value="ECO:0007669"/>
    <property type="project" value="TreeGrafter"/>
</dbReference>
<dbReference type="PANTHER" id="PTHR13326">
    <property type="entry name" value="TRNA PSEUDOURIDINE SYNTHASE D"/>
    <property type="match status" value="1"/>
</dbReference>
<dbReference type="PANTHER" id="PTHR13326:SF21">
    <property type="entry name" value="PSEUDOURIDYLATE SYNTHASE PUS7L"/>
    <property type="match status" value="1"/>
</dbReference>
<dbReference type="GO" id="GO:0003723">
    <property type="term" value="F:RNA binding"/>
    <property type="evidence" value="ECO:0007669"/>
    <property type="project" value="InterPro"/>
</dbReference>
<sequence>MAASDNVADGEGKSAKRFKGERDASVEDAAASPAQQPKFLLEADVGITQFVTPGWDGFDAIIKHRFSDFFVNEIDTQGSVVHLTSYTDVDDPEPPKTAEEREVEELDVPQDADEAFHQGFVRLEGILGAEDARRLREHLEVTDEQTLEQRTLVLDRDLDKDERKGVYKITNNFLPTQVTCETVGGKLKFIRRARGDTNPGDKRDQQRRGWRGPQWRHAGDHCYFVMQKENHDSMEVLQQIARNLKIGPRSLGMAGTKDKRGITVQRCSAFRIDHTRLIWASKKLKGARLGNYSYGASELKLGDLGGNQFQIILRHVQGANAESLGPVLEGIRTTGFINYYGMQRFGTQSISSHAVGIAVLKADWNEAVDLILRPRQGDGKEIDRARKVWSESRDAKAALDLLPPKGALAEYNVLLQFVKSGSTTNDAAAFAAVPRNLRLMYVHAYQSYIWNAAVSERIRLFGVTGPVPGDLVVPADTLSAATRGPGVAASDEAGGAPTCVKPTLVTADNASEYTIYDVVLPLPGWSVEYPENEVKAIYLDLMKKDGLSPFGLDKHPLKEYRLAGAYRHLVIKPRDFSYEWMRYNDDMQPLARSDSDAIEGKHIPESIDFGEHVALKLRFDLPSSAYATMLLRELMRQETAAGHQTKLSSKTGYAAGSAAA</sequence>
<gene>
    <name evidence="5" type="primary">PUS7</name>
    <name evidence="5" type="ORF">LPJ61_000531</name>
</gene>
<dbReference type="Gene3D" id="3.30.2350.20">
    <property type="entry name" value="TruD, catalytic domain"/>
    <property type="match status" value="2"/>
</dbReference>
<proteinExistence type="inferred from homology"/>
<dbReference type="PIRSF" id="PIRSF037016">
    <property type="entry name" value="Pseudouridin_synth_euk_prd"/>
    <property type="match status" value="1"/>
</dbReference>
<evidence type="ECO:0000313" key="5">
    <source>
        <dbReference type="EMBL" id="KAJ1735465.1"/>
    </source>
</evidence>
<dbReference type="PROSITE" id="PS50984">
    <property type="entry name" value="TRUD"/>
    <property type="match status" value="1"/>
</dbReference>
<accession>A0A9W7YGV6</accession>
<evidence type="ECO:0000259" key="4">
    <source>
        <dbReference type="PROSITE" id="PS50984"/>
    </source>
</evidence>
<evidence type="ECO:0000313" key="6">
    <source>
        <dbReference type="Proteomes" id="UP001143981"/>
    </source>
</evidence>
<dbReference type="OrthoDB" id="447290at2759"/>
<name>A0A9W7YGV6_9FUNG</name>
<comment type="caution">
    <text evidence="5">The sequence shown here is derived from an EMBL/GenBank/DDBJ whole genome shotgun (WGS) entry which is preliminary data.</text>
</comment>
<dbReference type="GO" id="GO:0001522">
    <property type="term" value="P:pseudouridine synthesis"/>
    <property type="evidence" value="ECO:0007669"/>
    <property type="project" value="InterPro"/>
</dbReference>
<dbReference type="EC" id="5.4.99.27" evidence="5"/>
<feature type="compositionally biased region" description="Basic and acidic residues" evidence="3">
    <location>
        <begin position="10"/>
        <end position="25"/>
    </location>
</feature>
<dbReference type="InterPro" id="IPR011760">
    <property type="entry name" value="PsdUridine_synth_TruD_insert"/>
</dbReference>
<dbReference type="SUPFAM" id="SSF55120">
    <property type="entry name" value="Pseudouridine synthase"/>
    <property type="match status" value="1"/>
</dbReference>
<reference evidence="5" key="1">
    <citation type="submission" date="2022-07" db="EMBL/GenBank/DDBJ databases">
        <title>Phylogenomic reconstructions and comparative analyses of Kickxellomycotina fungi.</title>
        <authorList>
            <person name="Reynolds N.K."/>
            <person name="Stajich J.E."/>
            <person name="Barry K."/>
            <person name="Grigoriev I.V."/>
            <person name="Crous P."/>
            <person name="Smith M.E."/>
        </authorList>
    </citation>
    <scope>NUCLEOTIDE SEQUENCE</scope>
    <source>
        <strain evidence="5">BCRC 34381</strain>
    </source>
</reference>
<comment type="similarity">
    <text evidence="1">Belongs to the pseudouridine synthase TruD family.</text>
</comment>
<keyword evidence="6" id="KW-1185">Reference proteome</keyword>
<dbReference type="InterPro" id="IPR042214">
    <property type="entry name" value="TruD_catalytic"/>
</dbReference>
<feature type="compositionally biased region" description="Basic and acidic residues" evidence="3">
    <location>
        <begin position="193"/>
        <end position="207"/>
    </location>
</feature>
<evidence type="ECO:0000256" key="1">
    <source>
        <dbReference type="ARBA" id="ARBA00007953"/>
    </source>
</evidence>
<dbReference type="InterPro" id="IPR020103">
    <property type="entry name" value="PsdUridine_synth_cat_dom_sf"/>
</dbReference>
<protein>
    <submittedName>
        <fullName evidence="5">Multisubstrate pseudouridine synthase 7</fullName>
        <ecNumber evidence="5">5.4.99.27</ecNumber>
    </submittedName>
</protein>
<dbReference type="CDD" id="cd02576">
    <property type="entry name" value="PseudoU_synth_ScPUS7"/>
    <property type="match status" value="1"/>
</dbReference>
<organism evidence="5 6">
    <name type="scientific">Coemansia biformis</name>
    <dbReference type="NCBI Taxonomy" id="1286918"/>
    <lineage>
        <taxon>Eukaryota</taxon>
        <taxon>Fungi</taxon>
        <taxon>Fungi incertae sedis</taxon>
        <taxon>Zoopagomycota</taxon>
        <taxon>Kickxellomycotina</taxon>
        <taxon>Kickxellomycetes</taxon>
        <taxon>Kickxellales</taxon>
        <taxon>Kickxellaceae</taxon>
        <taxon>Coemansia</taxon>
    </lineage>
</organism>
<feature type="region of interest" description="Disordered" evidence="3">
    <location>
        <begin position="641"/>
        <end position="660"/>
    </location>
</feature>
<dbReference type="EMBL" id="JANBOI010000025">
    <property type="protein sequence ID" value="KAJ1735465.1"/>
    <property type="molecule type" value="Genomic_DNA"/>
</dbReference>
<feature type="region of interest" description="Disordered" evidence="3">
    <location>
        <begin position="1"/>
        <end position="35"/>
    </location>
</feature>
<evidence type="ECO:0000256" key="2">
    <source>
        <dbReference type="ARBA" id="ARBA00023235"/>
    </source>
</evidence>
<dbReference type="AlphaFoldDB" id="A0A9W7YGV6"/>
<dbReference type="GO" id="GO:0160150">
    <property type="term" value="F:tRNA pseudouridine(13) synthase activity"/>
    <property type="evidence" value="ECO:0007669"/>
    <property type="project" value="UniProtKB-EC"/>
</dbReference>
<dbReference type="Proteomes" id="UP001143981">
    <property type="component" value="Unassembled WGS sequence"/>
</dbReference>
<keyword evidence="2 5" id="KW-0413">Isomerase</keyword>
<feature type="region of interest" description="Disordered" evidence="3">
    <location>
        <begin position="192"/>
        <end position="213"/>
    </location>
</feature>
<evidence type="ECO:0000256" key="3">
    <source>
        <dbReference type="SAM" id="MobiDB-lite"/>
    </source>
</evidence>
<feature type="domain" description="TRUD" evidence="4">
    <location>
        <begin position="335"/>
        <end position="572"/>
    </location>
</feature>
<dbReference type="Pfam" id="PF01142">
    <property type="entry name" value="TruD"/>
    <property type="match status" value="1"/>
</dbReference>
<dbReference type="NCBIfam" id="TIGR00094">
    <property type="entry name" value="tRNA_TruD_broad"/>
    <property type="match status" value="1"/>
</dbReference>
<dbReference type="InterPro" id="IPR001656">
    <property type="entry name" value="PsdUridine_synth_TruD"/>
</dbReference>